<accession>A0A2J6QW83</accession>
<evidence type="ECO:0000256" key="1">
    <source>
        <dbReference type="SAM" id="MobiDB-lite"/>
    </source>
</evidence>
<dbReference type="OrthoDB" id="3061561at2759"/>
<evidence type="ECO:0000313" key="2">
    <source>
        <dbReference type="EMBL" id="PMD30522.1"/>
    </source>
</evidence>
<feature type="region of interest" description="Disordered" evidence="1">
    <location>
        <begin position="88"/>
        <end position="126"/>
    </location>
</feature>
<sequence>MAVTLVAPELLVGAALSDRVSAHIFKNEMKKWEDDGSEWTLTHAFYANMGGFVLDFSDEITPSQTVLLSAQLPEENHRLSNGLLRAQANHSSPNSQANTSFSHHHGEALSTRNTSESPHQGSSIDVQGDQINESQMGASGSIATNLVEAQSEVPSCGERLNPDSVQSPTEARGILAIKPNAGQLEHTSVNIEVDQYPDGQSENNVHKAPDTDVNFIYLQPIDLKYILMQKRPFRYGCFWITPTRFHLTANYFNPADAERVPPTPNGVILGQAISLSAMQHIASQASMAIKATKFSSDCRDLPRLQGSLWALDAWH</sequence>
<reference evidence="2 3" key="1">
    <citation type="submission" date="2016-04" db="EMBL/GenBank/DDBJ databases">
        <title>A degradative enzymes factory behind the ericoid mycorrhizal symbiosis.</title>
        <authorList>
            <consortium name="DOE Joint Genome Institute"/>
            <person name="Martino E."/>
            <person name="Morin E."/>
            <person name="Grelet G."/>
            <person name="Kuo A."/>
            <person name="Kohler A."/>
            <person name="Daghino S."/>
            <person name="Barry K."/>
            <person name="Choi C."/>
            <person name="Cichocki N."/>
            <person name="Clum A."/>
            <person name="Copeland A."/>
            <person name="Hainaut M."/>
            <person name="Haridas S."/>
            <person name="Labutti K."/>
            <person name="Lindquist E."/>
            <person name="Lipzen A."/>
            <person name="Khouja H.-R."/>
            <person name="Murat C."/>
            <person name="Ohm R."/>
            <person name="Olson A."/>
            <person name="Spatafora J."/>
            <person name="Veneault-Fourrey C."/>
            <person name="Henrissat B."/>
            <person name="Grigoriev I."/>
            <person name="Martin F."/>
            <person name="Perotto S."/>
        </authorList>
    </citation>
    <scope>NUCLEOTIDE SEQUENCE [LARGE SCALE GENOMIC DNA]</scope>
    <source>
        <strain evidence="2 3">F</strain>
    </source>
</reference>
<dbReference type="AlphaFoldDB" id="A0A2J6QW83"/>
<feature type="compositionally biased region" description="Polar residues" evidence="1">
    <location>
        <begin position="88"/>
        <end position="101"/>
    </location>
</feature>
<organism evidence="2 3">
    <name type="scientific">Hyaloscypha variabilis (strain UAMH 11265 / GT02V1 / F)</name>
    <name type="common">Meliniomyces variabilis</name>
    <dbReference type="NCBI Taxonomy" id="1149755"/>
    <lineage>
        <taxon>Eukaryota</taxon>
        <taxon>Fungi</taxon>
        <taxon>Dikarya</taxon>
        <taxon>Ascomycota</taxon>
        <taxon>Pezizomycotina</taxon>
        <taxon>Leotiomycetes</taxon>
        <taxon>Helotiales</taxon>
        <taxon>Hyaloscyphaceae</taxon>
        <taxon>Hyaloscypha</taxon>
        <taxon>Hyaloscypha variabilis</taxon>
    </lineage>
</organism>
<evidence type="ECO:0000313" key="3">
    <source>
        <dbReference type="Proteomes" id="UP000235786"/>
    </source>
</evidence>
<name>A0A2J6QW83_HYAVF</name>
<protein>
    <submittedName>
        <fullName evidence="2">Uncharacterized protein</fullName>
    </submittedName>
</protein>
<dbReference type="Proteomes" id="UP000235786">
    <property type="component" value="Unassembled WGS sequence"/>
</dbReference>
<gene>
    <name evidence="2" type="ORF">L207DRAFT_592292</name>
</gene>
<proteinExistence type="predicted"/>
<keyword evidence="3" id="KW-1185">Reference proteome</keyword>
<dbReference type="EMBL" id="KZ613966">
    <property type="protein sequence ID" value="PMD30522.1"/>
    <property type="molecule type" value="Genomic_DNA"/>
</dbReference>
<feature type="compositionally biased region" description="Polar residues" evidence="1">
    <location>
        <begin position="110"/>
        <end position="126"/>
    </location>
</feature>